<accession>A0A4S3J4K7</accession>
<feature type="compositionally biased region" description="Polar residues" evidence="1">
    <location>
        <begin position="138"/>
        <end position="148"/>
    </location>
</feature>
<comment type="caution">
    <text evidence="2">The sequence shown here is derived from an EMBL/GenBank/DDBJ whole genome shotgun (WGS) entry which is preliminary data.</text>
</comment>
<organism evidence="2 3">
    <name type="scientific">Aspergillus tanneri</name>
    <dbReference type="NCBI Taxonomy" id="1220188"/>
    <lineage>
        <taxon>Eukaryota</taxon>
        <taxon>Fungi</taxon>
        <taxon>Dikarya</taxon>
        <taxon>Ascomycota</taxon>
        <taxon>Pezizomycotina</taxon>
        <taxon>Eurotiomycetes</taxon>
        <taxon>Eurotiomycetidae</taxon>
        <taxon>Eurotiales</taxon>
        <taxon>Aspergillaceae</taxon>
        <taxon>Aspergillus</taxon>
        <taxon>Aspergillus subgen. Circumdati</taxon>
    </lineage>
</organism>
<protein>
    <submittedName>
        <fullName evidence="2">Uncharacterized protein</fullName>
    </submittedName>
</protein>
<keyword evidence="3" id="KW-1185">Reference proteome</keyword>
<dbReference type="Proteomes" id="UP000308092">
    <property type="component" value="Unassembled WGS sequence"/>
</dbReference>
<reference evidence="2 3" key="1">
    <citation type="submission" date="2019-03" db="EMBL/GenBank/DDBJ databases">
        <title>The genome sequence of a newly discovered highly antifungal drug resistant Aspergillus species, Aspergillus tanneri NIH 1004.</title>
        <authorList>
            <person name="Mounaud S."/>
            <person name="Singh I."/>
            <person name="Joardar V."/>
            <person name="Pakala S."/>
            <person name="Pakala S."/>
            <person name="Venepally P."/>
            <person name="Hoover J."/>
            <person name="Nierman W."/>
            <person name="Chung J."/>
            <person name="Losada L."/>
        </authorList>
    </citation>
    <scope>NUCLEOTIDE SEQUENCE [LARGE SCALE GENOMIC DNA]</scope>
    <source>
        <strain evidence="2 3">NIH1004</strain>
    </source>
</reference>
<dbReference type="EMBL" id="SOSA01000601">
    <property type="protein sequence ID" value="THC89800.1"/>
    <property type="molecule type" value="Genomic_DNA"/>
</dbReference>
<feature type="compositionally biased region" description="Polar residues" evidence="1">
    <location>
        <begin position="26"/>
        <end position="40"/>
    </location>
</feature>
<proteinExistence type="predicted"/>
<dbReference type="AlphaFoldDB" id="A0A4S3J4K7"/>
<dbReference type="VEuPathDB" id="FungiDB:EYZ11_010739"/>
<evidence type="ECO:0000256" key="1">
    <source>
        <dbReference type="SAM" id="MobiDB-lite"/>
    </source>
</evidence>
<sequence>MHRHIAAWDVADFSTTCGISKAPSASCVSQPSSISTNSTGKIPARSATDSSSSSSYLWLMRPEAMRMTITGIQIIPDSDAHRPARRPEASARDDNVPRRDAAKTLHLDPGVELTVLFRGRGVTPSASAHYDTEPPANVNDSQLGRGQR</sequence>
<feature type="compositionally biased region" description="Basic and acidic residues" evidence="1">
    <location>
        <begin position="78"/>
        <end position="105"/>
    </location>
</feature>
<evidence type="ECO:0000313" key="2">
    <source>
        <dbReference type="EMBL" id="THC89800.1"/>
    </source>
</evidence>
<name>A0A4S3J4K7_9EURO</name>
<feature type="region of interest" description="Disordered" evidence="1">
    <location>
        <begin position="22"/>
        <end position="55"/>
    </location>
</feature>
<evidence type="ECO:0000313" key="3">
    <source>
        <dbReference type="Proteomes" id="UP000308092"/>
    </source>
</evidence>
<feature type="region of interest" description="Disordered" evidence="1">
    <location>
        <begin position="74"/>
        <end position="105"/>
    </location>
</feature>
<gene>
    <name evidence="2" type="ORF">EYZ11_010739</name>
</gene>
<feature type="region of interest" description="Disordered" evidence="1">
    <location>
        <begin position="123"/>
        <end position="148"/>
    </location>
</feature>